<evidence type="ECO:0000256" key="5">
    <source>
        <dbReference type="PROSITE-ProRule" id="PRU00221"/>
    </source>
</evidence>
<keyword evidence="8" id="KW-1185">Reference proteome</keyword>
<evidence type="ECO:0000256" key="2">
    <source>
        <dbReference type="ARBA" id="ARBA00022574"/>
    </source>
</evidence>
<dbReference type="InterPro" id="IPR001680">
    <property type="entry name" value="WD40_rpt"/>
</dbReference>
<feature type="repeat" description="WD" evidence="5">
    <location>
        <begin position="189"/>
        <end position="230"/>
    </location>
</feature>
<feature type="repeat" description="WD" evidence="5">
    <location>
        <begin position="602"/>
        <end position="634"/>
    </location>
</feature>
<feature type="repeat" description="WD" evidence="5">
    <location>
        <begin position="61"/>
        <end position="102"/>
    </location>
</feature>
<feature type="repeat" description="WD" evidence="5">
    <location>
        <begin position="145"/>
        <end position="188"/>
    </location>
</feature>
<evidence type="ECO:0000256" key="1">
    <source>
        <dbReference type="ARBA" id="ARBA00004604"/>
    </source>
</evidence>
<comment type="caution">
    <text evidence="7">The sequence shown here is derived from an EMBL/GenBank/DDBJ whole genome shotgun (WGS) entry which is preliminary data.</text>
</comment>
<dbReference type="PANTHER" id="PTHR19854:SF15">
    <property type="entry name" value="TRANSDUCIN BETA-LIKE PROTEIN 3"/>
    <property type="match status" value="1"/>
</dbReference>
<feature type="repeat" description="WD" evidence="5">
    <location>
        <begin position="476"/>
        <end position="517"/>
    </location>
</feature>
<gene>
    <name evidence="7" type="primary">utp13</name>
    <name evidence="7" type="ORF">K7432_008144</name>
</gene>
<dbReference type="PROSITE" id="PS50082">
    <property type="entry name" value="WD_REPEATS_2"/>
    <property type="match status" value="11"/>
</dbReference>
<feature type="repeat" description="WD" evidence="5">
    <location>
        <begin position="259"/>
        <end position="283"/>
    </location>
</feature>
<sequence>MVAPIQGKLQLKSSFKSVRTIESIYTGGKSDVTRDDKLLVTTVGEDLEVTDLSNGKRVARLAGDSEIVTTFAIKPDGKHLVSASRSLSIKVWDMNTFTTVRSFKGHEAPVIVMDIDPTSTLVATGSADSTVKVWDIEKGYCTHNFKGHGGVISALKFHPDKGRLHLVSGSDDCTIRVWDLMSRKCLAVLESHVSVIRGLDFSHDGLQLISGSRDKVVNVWDLKKYKLKRTLPIYETLETVGIIKENTEFKESSIPNGRQYFYTAGDKGLIRLWDFETGKMVHSQKPEQNSKHTLVDVIYSAESQTLAAVTNDQNILVYDIPSGLKRVRQIVGYNEEVIDLAYLGDDESHLAVATNSEQIRVFDLEKFDCNILYGHSDIVLCMDERRDAGFFVSGSKDNTARIWSVDLDAEDAEDKFKCIGTCVGHTEAVGAVAISRKSTKFVITGSQDRTIKCWDTSDLDFENPDDNYKPHAMYTFKAHEKDINSVAVAPNDKFFATGSQDKTAKIWNAEDGQLVATCNGHKRGVWCVQFSPVDQVLATSSGDKTIKIWSMTDFTCLKTFEGHTNSVLKVSFLTSGLQLASCASDGLVKIWTIKSNECVSTLDNHTEKVWALKVRSDEKFITTGGADSVINIWEDFTEADKEKLLAEQEETLLKEQDLANYLVKKDYRNAIVLALSLNQPKRLLSIFIEVINNRAEGDESITGAAAIDDTLAELSNEQLETLLTYIRDWNTNAKQSPVAQAVLNAILRAYTSEQLLEVKNIKELLDGILPYTERHFHRVDQLITNSYIMDYTLHSMDLFSPAGMEVMETEE</sequence>
<dbReference type="SUPFAM" id="SSF50978">
    <property type="entry name" value="WD40 repeat-like"/>
    <property type="match status" value="2"/>
</dbReference>
<feature type="repeat" description="WD" evidence="5">
    <location>
        <begin position="372"/>
        <end position="406"/>
    </location>
</feature>
<dbReference type="InterPro" id="IPR013934">
    <property type="entry name" value="Utp13_C"/>
</dbReference>
<feature type="repeat" description="WD" evidence="5">
    <location>
        <begin position="103"/>
        <end position="144"/>
    </location>
</feature>
<dbReference type="SMART" id="SM00320">
    <property type="entry name" value="WD40"/>
    <property type="match status" value="13"/>
</dbReference>
<protein>
    <submittedName>
        <fullName evidence="7">U3 small nucleolar RNA-associated protein 13</fullName>
    </submittedName>
</protein>
<name>A0ABR2WS77_9FUNG</name>
<dbReference type="PANTHER" id="PTHR19854">
    <property type="entry name" value="TRANSDUCIN BETA-LIKE 3"/>
    <property type="match status" value="1"/>
</dbReference>
<dbReference type="PROSITE" id="PS00678">
    <property type="entry name" value="WD_REPEATS_1"/>
    <property type="match status" value="3"/>
</dbReference>
<evidence type="ECO:0000256" key="4">
    <source>
        <dbReference type="ARBA" id="ARBA00023242"/>
    </source>
</evidence>
<reference evidence="7 8" key="1">
    <citation type="submission" date="2023-04" db="EMBL/GenBank/DDBJ databases">
        <title>Genome of Basidiobolus ranarum AG-B5.</title>
        <authorList>
            <person name="Stajich J.E."/>
            <person name="Carter-House D."/>
            <person name="Gryganskyi A."/>
        </authorList>
    </citation>
    <scope>NUCLEOTIDE SEQUENCE [LARGE SCALE GENOMIC DNA]</scope>
    <source>
        <strain evidence="7 8">AG-B5</strain>
    </source>
</reference>
<dbReference type="EMBL" id="JASJQH010000438">
    <property type="protein sequence ID" value="KAK9764385.1"/>
    <property type="molecule type" value="Genomic_DNA"/>
</dbReference>
<keyword evidence="4" id="KW-0539">Nucleus</keyword>
<feature type="domain" description="U3 small nucleolar RNA-associated protein 13 C-terminal" evidence="6">
    <location>
        <begin position="655"/>
        <end position="796"/>
    </location>
</feature>
<feature type="repeat" description="WD" evidence="5">
    <location>
        <begin position="518"/>
        <end position="559"/>
    </location>
</feature>
<evidence type="ECO:0000313" key="7">
    <source>
        <dbReference type="EMBL" id="KAK9764385.1"/>
    </source>
</evidence>
<dbReference type="InterPro" id="IPR036322">
    <property type="entry name" value="WD40_repeat_dom_sf"/>
</dbReference>
<dbReference type="Proteomes" id="UP001479436">
    <property type="component" value="Unassembled WGS sequence"/>
</dbReference>
<keyword evidence="2 5" id="KW-0853">WD repeat</keyword>
<evidence type="ECO:0000313" key="8">
    <source>
        <dbReference type="Proteomes" id="UP001479436"/>
    </source>
</evidence>
<feature type="repeat" description="WD" evidence="5">
    <location>
        <begin position="560"/>
        <end position="601"/>
    </location>
</feature>
<organism evidence="7 8">
    <name type="scientific">Basidiobolus ranarum</name>
    <dbReference type="NCBI Taxonomy" id="34480"/>
    <lineage>
        <taxon>Eukaryota</taxon>
        <taxon>Fungi</taxon>
        <taxon>Fungi incertae sedis</taxon>
        <taxon>Zoopagomycota</taxon>
        <taxon>Entomophthoromycotina</taxon>
        <taxon>Basidiobolomycetes</taxon>
        <taxon>Basidiobolales</taxon>
        <taxon>Basidiobolaceae</taxon>
        <taxon>Basidiobolus</taxon>
    </lineage>
</organism>
<dbReference type="PRINTS" id="PR00320">
    <property type="entry name" value="GPROTEINBRPT"/>
</dbReference>
<dbReference type="CDD" id="cd00200">
    <property type="entry name" value="WD40"/>
    <property type="match status" value="2"/>
</dbReference>
<feature type="repeat" description="WD" evidence="5">
    <location>
        <begin position="422"/>
        <end position="455"/>
    </location>
</feature>
<dbReference type="PROSITE" id="PS50294">
    <property type="entry name" value="WD_REPEATS_REGION"/>
    <property type="match status" value="10"/>
</dbReference>
<proteinExistence type="predicted"/>
<evidence type="ECO:0000259" key="6">
    <source>
        <dbReference type="Pfam" id="PF08625"/>
    </source>
</evidence>
<evidence type="ECO:0000256" key="3">
    <source>
        <dbReference type="ARBA" id="ARBA00022737"/>
    </source>
</evidence>
<dbReference type="Pfam" id="PF08625">
    <property type="entry name" value="Utp13"/>
    <property type="match status" value="1"/>
</dbReference>
<keyword evidence="3" id="KW-0677">Repeat</keyword>
<dbReference type="InterPro" id="IPR020472">
    <property type="entry name" value="WD40_PAC1"/>
</dbReference>
<dbReference type="InterPro" id="IPR015943">
    <property type="entry name" value="WD40/YVTN_repeat-like_dom_sf"/>
</dbReference>
<dbReference type="InterPro" id="IPR019775">
    <property type="entry name" value="WD40_repeat_CS"/>
</dbReference>
<dbReference type="Gene3D" id="2.130.10.10">
    <property type="entry name" value="YVTN repeat-like/Quinoprotein amine dehydrogenase"/>
    <property type="match status" value="3"/>
</dbReference>
<comment type="subcellular location">
    <subcellularLocation>
        <location evidence="1">Nucleus</location>
        <location evidence="1">Nucleolus</location>
    </subcellularLocation>
</comment>
<dbReference type="Pfam" id="PF00400">
    <property type="entry name" value="WD40"/>
    <property type="match status" value="10"/>
</dbReference>
<accession>A0ABR2WS77</accession>